<dbReference type="Gene3D" id="3.30.710.10">
    <property type="entry name" value="Potassium Channel Kv1.1, Chain A"/>
    <property type="match status" value="1"/>
</dbReference>
<dbReference type="OrthoDB" id="1022638at2759"/>
<evidence type="ECO:0000259" key="1">
    <source>
        <dbReference type="PROSITE" id="PS50097"/>
    </source>
</evidence>
<protein>
    <recommendedName>
        <fullName evidence="1">BTB domain-containing protein</fullName>
    </recommendedName>
</protein>
<dbReference type="GeneID" id="41968250"/>
<name>A0A507B0R8_9PEZI</name>
<dbReference type="EMBL" id="SKBQ01000003">
    <property type="protein sequence ID" value="TPX12626.1"/>
    <property type="molecule type" value="Genomic_DNA"/>
</dbReference>
<dbReference type="STRING" id="1093900.A0A507B0R8"/>
<accession>A0A507B0R8</accession>
<dbReference type="Proteomes" id="UP000319257">
    <property type="component" value="Unassembled WGS sequence"/>
</dbReference>
<evidence type="ECO:0000313" key="2">
    <source>
        <dbReference type="EMBL" id="TPX12626.1"/>
    </source>
</evidence>
<organism evidence="2 3">
    <name type="scientific">Thyridium curvatum</name>
    <dbReference type="NCBI Taxonomy" id="1093900"/>
    <lineage>
        <taxon>Eukaryota</taxon>
        <taxon>Fungi</taxon>
        <taxon>Dikarya</taxon>
        <taxon>Ascomycota</taxon>
        <taxon>Pezizomycotina</taxon>
        <taxon>Sordariomycetes</taxon>
        <taxon>Sordariomycetidae</taxon>
        <taxon>Thyridiales</taxon>
        <taxon>Thyridiaceae</taxon>
        <taxon>Thyridium</taxon>
    </lineage>
</organism>
<dbReference type="InterPro" id="IPR011333">
    <property type="entry name" value="SKP1/BTB/POZ_sf"/>
</dbReference>
<proteinExistence type="predicted"/>
<evidence type="ECO:0000313" key="3">
    <source>
        <dbReference type="Proteomes" id="UP000319257"/>
    </source>
</evidence>
<dbReference type="AlphaFoldDB" id="A0A507B0R8"/>
<dbReference type="PROSITE" id="PS50097">
    <property type="entry name" value="BTB"/>
    <property type="match status" value="1"/>
</dbReference>
<dbReference type="CDD" id="cd18186">
    <property type="entry name" value="BTB_POZ_ZBTB_KLHL-like"/>
    <property type="match status" value="1"/>
</dbReference>
<keyword evidence="3" id="KW-1185">Reference proteome</keyword>
<dbReference type="InterPro" id="IPR000210">
    <property type="entry name" value="BTB/POZ_dom"/>
</dbReference>
<dbReference type="Pfam" id="PF00651">
    <property type="entry name" value="BTB"/>
    <property type="match status" value="1"/>
</dbReference>
<reference evidence="2 3" key="1">
    <citation type="submission" date="2019-06" db="EMBL/GenBank/DDBJ databases">
        <title>Draft genome sequence of the filamentous fungus Phialemoniopsis curvata isolated from diesel fuel.</title>
        <authorList>
            <person name="Varaljay V.A."/>
            <person name="Lyon W.J."/>
            <person name="Crouch A.L."/>
            <person name="Drake C.E."/>
            <person name="Hollomon J.M."/>
            <person name="Nadeau L.J."/>
            <person name="Nunn H.S."/>
            <person name="Stevenson B.S."/>
            <person name="Bojanowski C.L."/>
            <person name="Crookes-Goodson W.J."/>
        </authorList>
    </citation>
    <scope>NUCLEOTIDE SEQUENCE [LARGE SCALE GENOMIC DNA]</scope>
    <source>
        <strain evidence="2 3">D216</strain>
    </source>
</reference>
<dbReference type="SMART" id="SM00225">
    <property type="entry name" value="BTB"/>
    <property type="match status" value="1"/>
</dbReference>
<dbReference type="InParanoid" id="A0A507B0R8"/>
<gene>
    <name evidence="2" type="ORF">E0L32_000803</name>
</gene>
<dbReference type="SUPFAM" id="SSF54695">
    <property type="entry name" value="POZ domain"/>
    <property type="match status" value="1"/>
</dbReference>
<comment type="caution">
    <text evidence="2">The sequence shown here is derived from an EMBL/GenBank/DDBJ whole genome shotgun (WGS) entry which is preliminary data.</text>
</comment>
<feature type="domain" description="BTB" evidence="1">
    <location>
        <begin position="40"/>
        <end position="107"/>
    </location>
</feature>
<dbReference type="RefSeq" id="XP_030994337.1">
    <property type="nucleotide sequence ID" value="XM_031142853.1"/>
</dbReference>
<dbReference type="PANTHER" id="PTHR47843">
    <property type="entry name" value="BTB DOMAIN-CONTAINING PROTEIN-RELATED"/>
    <property type="match status" value="1"/>
</dbReference>
<sequence length="266" mass="29752">MTSQQTPVVDTAWKSSHQLGTKNQGFVSEGLRLLDSGSLSDSTITCEDQTWHVHKVMLCSRSDYFKKAFTGSFEEARTSHVHVQSFTPVMIGYLLHFLYGGDILRTLDTVTEKEGCGRFRALIILWALGDYFLIPALGSVLKATFKEVSNTTLDYVLGGGPEMGDAIAAMCEGITTFYIDYPHALNFGRYLVLSLGHNIWNLSIQSAVFRETCVAIPDFAADVLNVHLVHRDSNLDAADERKVLTDWTLGKEWDELYLEQTLKLDD</sequence>